<comment type="similarity">
    <text evidence="1">Belongs to the glycosyl hydrolase 3 family.</text>
</comment>
<gene>
    <name evidence="5" type="ORF">HLH36_08485</name>
</gene>
<evidence type="ECO:0000256" key="2">
    <source>
        <dbReference type="ARBA" id="ARBA00022801"/>
    </source>
</evidence>
<dbReference type="Gene3D" id="2.60.40.10">
    <property type="entry name" value="Immunoglobulins"/>
    <property type="match status" value="1"/>
</dbReference>
<dbReference type="Gene3D" id="3.40.50.1700">
    <property type="entry name" value="Glycoside hydrolase family 3 C-terminal domain"/>
    <property type="match status" value="2"/>
</dbReference>
<keyword evidence="2" id="KW-0378">Hydrolase</keyword>
<dbReference type="InterPro" id="IPR050288">
    <property type="entry name" value="Cellulose_deg_GH3"/>
</dbReference>
<dbReference type="SMART" id="SM01217">
    <property type="entry name" value="Fn3_like"/>
    <property type="match status" value="1"/>
</dbReference>
<dbReference type="InterPro" id="IPR036881">
    <property type="entry name" value="Glyco_hydro_3_C_sf"/>
</dbReference>
<dbReference type="GO" id="GO:0005975">
    <property type="term" value="P:carbohydrate metabolic process"/>
    <property type="evidence" value="ECO:0007669"/>
    <property type="project" value="InterPro"/>
</dbReference>
<evidence type="ECO:0000259" key="4">
    <source>
        <dbReference type="SMART" id="SM01217"/>
    </source>
</evidence>
<dbReference type="Gene3D" id="3.20.20.300">
    <property type="entry name" value="Glycoside hydrolase, family 3, N-terminal domain"/>
    <property type="match status" value="2"/>
</dbReference>
<feature type="region of interest" description="Disordered" evidence="3">
    <location>
        <begin position="51"/>
        <end position="96"/>
    </location>
</feature>
<proteinExistence type="inferred from homology"/>
<dbReference type="InterPro" id="IPR002772">
    <property type="entry name" value="Glyco_hydro_3_C"/>
</dbReference>
<accession>A0A7W4ISQ2</accession>
<reference evidence="5 6" key="1">
    <citation type="submission" date="2020-04" db="EMBL/GenBank/DDBJ databases">
        <title>Description of novel Gluconacetobacter.</title>
        <authorList>
            <person name="Sombolestani A."/>
        </authorList>
    </citation>
    <scope>NUCLEOTIDE SEQUENCE [LARGE SCALE GENOMIC DNA]</scope>
    <source>
        <strain evidence="5 6">LMG 27801</strain>
    </source>
</reference>
<comment type="caution">
    <text evidence="5">The sequence shown here is derived from an EMBL/GenBank/DDBJ whole genome shotgun (WGS) entry which is preliminary data.</text>
</comment>
<feature type="compositionally biased region" description="Basic and acidic residues" evidence="3">
    <location>
        <begin position="70"/>
        <end position="94"/>
    </location>
</feature>
<keyword evidence="6" id="KW-1185">Reference proteome</keyword>
<dbReference type="EMBL" id="JABEQD010000004">
    <property type="protein sequence ID" value="MBB2168385.1"/>
    <property type="molecule type" value="Genomic_DNA"/>
</dbReference>
<dbReference type="InterPro" id="IPR017853">
    <property type="entry name" value="GH"/>
</dbReference>
<protein>
    <submittedName>
        <fullName evidence="5">Beta-glucosidase</fullName>
    </submittedName>
</protein>
<dbReference type="Proteomes" id="UP000559860">
    <property type="component" value="Unassembled WGS sequence"/>
</dbReference>
<dbReference type="AlphaFoldDB" id="A0A7W4ISQ2"/>
<dbReference type="Pfam" id="PF14310">
    <property type="entry name" value="Fn3-like"/>
    <property type="match status" value="1"/>
</dbReference>
<dbReference type="InterPro" id="IPR026891">
    <property type="entry name" value="Fn3-like"/>
</dbReference>
<sequence>MDRRPWPVLPVRGLRSGLGSAGFTAIFISRPAIPAKPAGDFLRAARDGDRYRGTNGGGDGDPKPCLPCARRFENGHHTGPREESPRDGTKDRRGGVAGIAGRRTWRRSPGRLHGQWRRVASLAVLSLLAAPHAGAADRPARGTLLAARLTQAEKLMLVRADVVPAPAPAEGVSIVTLPGIPRAGLPALRMAMVDGEAGQSSPLALMATWDRDLARRAGQAQARAIRAGGRALAAVGGIGPLPAGRAYDGEDPLLAGRMMGEVASGLISGHVLPLFGGRGRPGADGMSEDRMLALSIALGQARGAGMLCRVATVGLRPCGGLDGMERTLRDGWRYGGMIALLADHATPDDPPARRHALLSALAAGVDVEGEPGPADTGLFGATLRQAVTKGGFVPPVRLDRMAAHVMQSMDEAGVTEHPPPFGALRAPTSYRDPLAEEMVAEGAVLLRNENAVLPLAGTPAEPILVLGAGAARTAARAVIDALSRTGRTVRLADAPENGPLPPDIAQASHIVILSAGPEDDRLIGAVADNGGHVVVVLLSDDPDRRMPWLDLVDGLVQAWSWRDGGEDVLAELLIGQRDFSGRLPVTFTGGMAPPQEHLAGYKAFDRAHVAPLFPFGYGLSARARFTYGDLKATRDGSRLLVAFSVTNRGAAPGRDVPQIYLDLPEGSGGAPKRLVGWRPVQLAPGQTTHLTLAVDARMLGRWNPATLEWMVPAGDYGVSLGGHSANLVRQVMIHLPDLHAPGALPDGDNG</sequence>
<organism evidence="5 6">
    <name type="scientific">Gluconacetobacter aggeris</name>
    <dbReference type="NCBI Taxonomy" id="1286186"/>
    <lineage>
        <taxon>Bacteria</taxon>
        <taxon>Pseudomonadati</taxon>
        <taxon>Pseudomonadota</taxon>
        <taxon>Alphaproteobacteria</taxon>
        <taxon>Acetobacterales</taxon>
        <taxon>Acetobacteraceae</taxon>
        <taxon>Gluconacetobacter</taxon>
    </lineage>
</organism>
<feature type="domain" description="Fibronectin type III-like" evidence="4">
    <location>
        <begin position="655"/>
        <end position="724"/>
    </location>
</feature>
<evidence type="ECO:0000256" key="1">
    <source>
        <dbReference type="ARBA" id="ARBA00005336"/>
    </source>
</evidence>
<evidence type="ECO:0000256" key="3">
    <source>
        <dbReference type="SAM" id="MobiDB-lite"/>
    </source>
</evidence>
<dbReference type="PANTHER" id="PTHR42715">
    <property type="entry name" value="BETA-GLUCOSIDASE"/>
    <property type="match status" value="1"/>
</dbReference>
<dbReference type="InterPro" id="IPR036962">
    <property type="entry name" value="Glyco_hydro_3_N_sf"/>
</dbReference>
<dbReference type="GO" id="GO:0004553">
    <property type="term" value="F:hydrolase activity, hydrolyzing O-glycosyl compounds"/>
    <property type="evidence" value="ECO:0007669"/>
    <property type="project" value="InterPro"/>
</dbReference>
<dbReference type="SUPFAM" id="SSF51445">
    <property type="entry name" value="(Trans)glycosidases"/>
    <property type="match status" value="1"/>
</dbReference>
<evidence type="ECO:0000313" key="5">
    <source>
        <dbReference type="EMBL" id="MBB2168385.1"/>
    </source>
</evidence>
<dbReference type="SUPFAM" id="SSF52279">
    <property type="entry name" value="Beta-D-glucan exohydrolase, C-terminal domain"/>
    <property type="match status" value="1"/>
</dbReference>
<dbReference type="PANTHER" id="PTHR42715:SF10">
    <property type="entry name" value="BETA-GLUCOSIDASE"/>
    <property type="match status" value="1"/>
</dbReference>
<dbReference type="InterPro" id="IPR013783">
    <property type="entry name" value="Ig-like_fold"/>
</dbReference>
<dbReference type="Pfam" id="PF01915">
    <property type="entry name" value="Glyco_hydro_3_C"/>
    <property type="match status" value="1"/>
</dbReference>
<name>A0A7W4ISQ2_9PROT</name>
<evidence type="ECO:0000313" key="6">
    <source>
        <dbReference type="Proteomes" id="UP000559860"/>
    </source>
</evidence>